<proteinExistence type="inferred from homology"/>
<name>A0A167D4L7_9ASCO</name>
<gene>
    <name evidence="7" type="primary">CTF8</name>
    <name evidence="7" type="ORF">AWJ20_726</name>
</gene>
<dbReference type="GeneID" id="30037790"/>
<protein>
    <submittedName>
        <fullName evidence="7">Chromosome transmission fidelity protein 8</fullName>
    </submittedName>
</protein>
<evidence type="ECO:0000313" key="7">
    <source>
        <dbReference type="EMBL" id="ANB12471.1"/>
    </source>
</evidence>
<evidence type="ECO:0000256" key="5">
    <source>
        <dbReference type="ARBA" id="ARBA00023306"/>
    </source>
</evidence>
<evidence type="ECO:0000256" key="3">
    <source>
        <dbReference type="ARBA" id="ARBA00023125"/>
    </source>
</evidence>
<dbReference type="RefSeq" id="XP_018734948.1">
    <property type="nucleotide sequence ID" value="XM_018882684.1"/>
</dbReference>
<dbReference type="Pfam" id="PF09696">
    <property type="entry name" value="Ctf8"/>
    <property type="match status" value="1"/>
</dbReference>
<accession>A0A167D4L7</accession>
<dbReference type="GO" id="GO:0006260">
    <property type="term" value="P:DNA replication"/>
    <property type="evidence" value="ECO:0007669"/>
    <property type="project" value="UniProtKB-KW"/>
</dbReference>
<dbReference type="GO" id="GO:0003677">
    <property type="term" value="F:DNA binding"/>
    <property type="evidence" value="ECO:0007669"/>
    <property type="project" value="UniProtKB-KW"/>
</dbReference>
<keyword evidence="8" id="KW-1185">Reference proteome</keyword>
<dbReference type="OrthoDB" id="121932at2759"/>
<dbReference type="KEGG" id="slb:AWJ20_726"/>
<keyword evidence="3" id="KW-0238">DNA-binding</keyword>
<evidence type="ECO:0000256" key="4">
    <source>
        <dbReference type="ARBA" id="ARBA00023242"/>
    </source>
</evidence>
<dbReference type="InterPro" id="IPR018607">
    <property type="entry name" value="Ctf8"/>
</dbReference>
<dbReference type="EMBL" id="CP014501">
    <property type="protein sequence ID" value="ANB12471.1"/>
    <property type="molecule type" value="Genomic_DNA"/>
</dbReference>
<evidence type="ECO:0000313" key="8">
    <source>
        <dbReference type="Proteomes" id="UP000189580"/>
    </source>
</evidence>
<reference evidence="7 8" key="1">
    <citation type="submission" date="2016-02" db="EMBL/GenBank/DDBJ databases">
        <title>Complete genome sequence and transcriptome regulation of the pentose utilising yeast Sugiyamaella lignohabitans.</title>
        <authorList>
            <person name="Bellasio M."/>
            <person name="Peymann A."/>
            <person name="Valli M."/>
            <person name="Sipitzky M."/>
            <person name="Graf A."/>
            <person name="Sauer M."/>
            <person name="Marx H."/>
            <person name="Mattanovich D."/>
        </authorList>
    </citation>
    <scope>NUCLEOTIDE SEQUENCE [LARGE SCALE GENOMIC DNA]</scope>
    <source>
        <strain evidence="7 8">CBS 10342</strain>
    </source>
</reference>
<sequence>MPSAILKYRPEPAGRVHIPEVLRTPSGLALVEIQGTVHIGSNALTDSGLNLNTKESSLSFDGDGDLDMNQLPRESGNSFRTDLNLLGKFTFSEDSKDVVLIMGNYQRLRGKIVALKKPVAVLKMLNRETSATPSSSNSIDIPVVEIIRHKVLFDSRPEPVVF</sequence>
<keyword evidence="4" id="KW-0539">Nucleus</keyword>
<keyword evidence="2" id="KW-0235">DNA replication</keyword>
<dbReference type="AlphaFoldDB" id="A0A167D4L7"/>
<dbReference type="GO" id="GO:0007064">
    <property type="term" value="P:mitotic sister chromatid cohesion"/>
    <property type="evidence" value="ECO:0007669"/>
    <property type="project" value="InterPro"/>
</dbReference>
<comment type="subcellular location">
    <subcellularLocation>
        <location evidence="1">Nucleus</location>
    </subcellularLocation>
</comment>
<dbReference type="PANTHER" id="PTHR28605">
    <property type="entry name" value="CTF8, CHROMOSOME TRANSMISSION FIDELITY FACTOR 8 HOMOLOG (S. CEREVISIAE)"/>
    <property type="match status" value="1"/>
</dbReference>
<dbReference type="PANTHER" id="PTHR28605:SF1">
    <property type="entry name" value="CHROMOSOME TRANSMISSION FIDELITY FACTOR 8"/>
    <property type="match status" value="1"/>
</dbReference>
<comment type="similarity">
    <text evidence="6">Belongs to the CTF8 family.</text>
</comment>
<keyword evidence="5" id="KW-0131">Cell cycle</keyword>
<evidence type="ECO:0000256" key="6">
    <source>
        <dbReference type="ARBA" id="ARBA00038447"/>
    </source>
</evidence>
<organism evidence="7 8">
    <name type="scientific">Sugiyamaella lignohabitans</name>
    <dbReference type="NCBI Taxonomy" id="796027"/>
    <lineage>
        <taxon>Eukaryota</taxon>
        <taxon>Fungi</taxon>
        <taxon>Dikarya</taxon>
        <taxon>Ascomycota</taxon>
        <taxon>Saccharomycotina</taxon>
        <taxon>Dipodascomycetes</taxon>
        <taxon>Dipodascales</taxon>
        <taxon>Trichomonascaceae</taxon>
        <taxon>Sugiyamaella</taxon>
    </lineage>
</organism>
<evidence type="ECO:0000256" key="2">
    <source>
        <dbReference type="ARBA" id="ARBA00022705"/>
    </source>
</evidence>
<dbReference type="GO" id="GO:0031390">
    <property type="term" value="C:Ctf18 RFC-like complex"/>
    <property type="evidence" value="ECO:0007669"/>
    <property type="project" value="InterPro"/>
</dbReference>
<dbReference type="Proteomes" id="UP000189580">
    <property type="component" value="Chromosome a"/>
</dbReference>
<evidence type="ECO:0000256" key="1">
    <source>
        <dbReference type="ARBA" id="ARBA00004123"/>
    </source>
</evidence>